<dbReference type="InterPro" id="IPR038610">
    <property type="entry name" value="FliK-like_C_sf"/>
</dbReference>
<dbReference type="InterPro" id="IPR021136">
    <property type="entry name" value="Flagellar_hook_control-like_C"/>
</dbReference>
<evidence type="ECO:0000256" key="4">
    <source>
        <dbReference type="SAM" id="MobiDB-lite"/>
    </source>
</evidence>
<dbReference type="Pfam" id="PF02120">
    <property type="entry name" value="Flg_hook"/>
    <property type="match status" value="1"/>
</dbReference>
<keyword evidence="6" id="KW-0282">Flagellum</keyword>
<feature type="domain" description="Flagellar hook-length control protein-like C-terminal" evidence="5">
    <location>
        <begin position="270"/>
        <end position="349"/>
    </location>
</feature>
<proteinExistence type="inferred from homology"/>
<dbReference type="CDD" id="cd17470">
    <property type="entry name" value="T3SS_Flik_C"/>
    <property type="match status" value="1"/>
</dbReference>
<dbReference type="EMBL" id="ARXR01000028">
    <property type="protein sequence ID" value="MBF5054035.1"/>
    <property type="molecule type" value="Genomic_DNA"/>
</dbReference>
<sequence length="399" mass="39383">MDITALLSQNLAKTGATGQPATADGEAFAGSLRDAAAKLLSASESDGASGEAALALLDAGGDRPLTGEASDALRNALEALAGSRLKTGDGDVLPAQKAPLAELAGAGVSEENAIRDLVEHAADNGAANPMTGGLAVPAPLTAAASKNTAQALPVMRAPDALNRPATVSALPTDGAAGDTLSPAPAATGEAKPAMPAWASDAQALNGTLERSRLDTRLGANQEGGAQNAGVMGATGAAGGQTGAAGATGPAAQFTLQAPVASAPWQQQLGQQMVGLAQRGDQHMELHLNPRELGPLSVSLKLDDQGAQAHFFSSHSTVRGAVEQAIPQLREALAEQGIALGEAMVGEHRQGFAGNGDGQPGQRGGAPGGDGLAGEPAATEESVPVSRIIGGDTGGVDLYA</sequence>
<reference evidence="6 7" key="1">
    <citation type="submission" date="2012-09" db="EMBL/GenBank/DDBJ databases">
        <title>Genome Sequence of alkane-degrading Bacterium Alcanivorax venustensis ISO4.</title>
        <authorList>
            <person name="Lai Q."/>
            <person name="Shao Z."/>
        </authorList>
    </citation>
    <scope>NUCLEOTIDE SEQUENCE [LARGE SCALE GENOMIC DNA]</scope>
    <source>
        <strain evidence="6 7">ISO4</strain>
    </source>
</reference>
<name>A0ABS0AIS6_9GAMM</name>
<comment type="function">
    <text evidence="1">Controls the length of the flagellar hook.</text>
</comment>
<keyword evidence="6" id="KW-0966">Cell projection</keyword>
<accession>A0ABS0AIS6</accession>
<dbReference type="PRINTS" id="PR01007">
    <property type="entry name" value="FLGHOOKFLIK"/>
</dbReference>
<feature type="region of interest" description="Disordered" evidence="4">
    <location>
        <begin position="348"/>
        <end position="388"/>
    </location>
</feature>
<organism evidence="6 7">
    <name type="scientific">Alloalcanivorax venustensis ISO4</name>
    <dbReference type="NCBI Taxonomy" id="1177184"/>
    <lineage>
        <taxon>Bacteria</taxon>
        <taxon>Pseudomonadati</taxon>
        <taxon>Pseudomonadota</taxon>
        <taxon>Gammaproteobacteria</taxon>
        <taxon>Oceanospirillales</taxon>
        <taxon>Alcanivoracaceae</taxon>
        <taxon>Alloalcanivorax</taxon>
    </lineage>
</organism>
<keyword evidence="6" id="KW-0969">Cilium</keyword>
<dbReference type="PANTHER" id="PTHR37533">
    <property type="entry name" value="FLAGELLAR HOOK-LENGTH CONTROL PROTEIN"/>
    <property type="match status" value="1"/>
</dbReference>
<evidence type="ECO:0000313" key="6">
    <source>
        <dbReference type="EMBL" id="MBF5054035.1"/>
    </source>
</evidence>
<feature type="compositionally biased region" description="Gly residues" evidence="4">
    <location>
        <begin position="352"/>
        <end position="371"/>
    </location>
</feature>
<keyword evidence="7" id="KW-1185">Reference proteome</keyword>
<dbReference type="RefSeq" id="WP_194856558.1">
    <property type="nucleotide sequence ID" value="NZ_ARXR01000028.1"/>
</dbReference>
<feature type="compositionally biased region" description="Low complexity" evidence="4">
    <location>
        <begin position="220"/>
        <end position="234"/>
    </location>
</feature>
<feature type="region of interest" description="Disordered" evidence="4">
    <location>
        <begin position="165"/>
        <end position="195"/>
    </location>
</feature>
<dbReference type="Proteomes" id="UP000644441">
    <property type="component" value="Unassembled WGS sequence"/>
</dbReference>
<gene>
    <name evidence="6" type="ORF">ISO4_02637</name>
</gene>
<dbReference type="GeneID" id="99767557"/>
<evidence type="ECO:0000259" key="5">
    <source>
        <dbReference type="Pfam" id="PF02120"/>
    </source>
</evidence>
<dbReference type="InterPro" id="IPR052563">
    <property type="entry name" value="FliK"/>
</dbReference>
<evidence type="ECO:0000256" key="2">
    <source>
        <dbReference type="ARBA" id="ARBA00009149"/>
    </source>
</evidence>
<dbReference type="Gene3D" id="3.30.750.140">
    <property type="match status" value="1"/>
</dbReference>
<keyword evidence="3" id="KW-1005">Bacterial flagellum biogenesis</keyword>
<evidence type="ECO:0000313" key="7">
    <source>
        <dbReference type="Proteomes" id="UP000644441"/>
    </source>
</evidence>
<protein>
    <submittedName>
        <fullName evidence="6">Flagellar hook-length control protein FliK</fullName>
    </submittedName>
</protein>
<comment type="similarity">
    <text evidence="2">Belongs to the FliK family.</text>
</comment>
<feature type="region of interest" description="Disordered" evidence="4">
    <location>
        <begin position="220"/>
        <end position="246"/>
    </location>
</feature>
<dbReference type="InterPro" id="IPR001635">
    <property type="entry name" value="Flag_hook_Flik"/>
</dbReference>
<evidence type="ECO:0000256" key="3">
    <source>
        <dbReference type="ARBA" id="ARBA00022795"/>
    </source>
</evidence>
<dbReference type="PANTHER" id="PTHR37533:SF2">
    <property type="entry name" value="FLAGELLAR HOOK-LENGTH CONTROL PROTEIN"/>
    <property type="match status" value="1"/>
</dbReference>
<evidence type="ECO:0000256" key="1">
    <source>
        <dbReference type="ARBA" id="ARBA00003944"/>
    </source>
</evidence>
<comment type="caution">
    <text evidence="6">The sequence shown here is derived from an EMBL/GenBank/DDBJ whole genome shotgun (WGS) entry which is preliminary data.</text>
</comment>